<protein>
    <submittedName>
        <fullName evidence="2">FBX4 protein</fullName>
    </submittedName>
</protein>
<proteinExistence type="predicted"/>
<dbReference type="PANTHER" id="PTHR16008:SF4">
    <property type="entry name" value="F-BOX ONLY PROTEIN 4"/>
    <property type="match status" value="1"/>
</dbReference>
<name>A0ABS2XZX9_POLSP</name>
<dbReference type="PROSITE" id="PS50181">
    <property type="entry name" value="FBOX"/>
    <property type="match status" value="1"/>
</dbReference>
<dbReference type="SUPFAM" id="SSF81383">
    <property type="entry name" value="F-box domain"/>
    <property type="match status" value="1"/>
</dbReference>
<feature type="non-terminal residue" evidence="2">
    <location>
        <position position="157"/>
    </location>
</feature>
<dbReference type="InterPro" id="IPR039588">
    <property type="entry name" value="FBXO4"/>
</dbReference>
<gene>
    <name evidence="2" type="primary">Fbxo4_0</name>
    <name evidence="2" type="ORF">GTO93_0013120</name>
</gene>
<feature type="domain" description="F-box" evidence="1">
    <location>
        <begin position="1"/>
        <end position="41"/>
    </location>
</feature>
<reference evidence="2" key="1">
    <citation type="journal article" date="2021" name="Cell">
        <title>Tracing the genetic footprints of vertebrate landing in non-teleost ray-finned fishes.</title>
        <authorList>
            <person name="Bi X."/>
            <person name="Wang K."/>
            <person name="Yang L."/>
            <person name="Pan H."/>
            <person name="Jiang H."/>
            <person name="Wei Q."/>
            <person name="Fang M."/>
            <person name="Yu H."/>
            <person name="Zhu C."/>
            <person name="Cai Y."/>
            <person name="He Y."/>
            <person name="Gan X."/>
            <person name="Zeng H."/>
            <person name="Yu D."/>
            <person name="Zhu Y."/>
            <person name="Jiang H."/>
            <person name="Qiu Q."/>
            <person name="Yang H."/>
            <person name="Zhang Y.E."/>
            <person name="Wang W."/>
            <person name="Zhu M."/>
            <person name="He S."/>
            <person name="Zhang G."/>
        </authorList>
    </citation>
    <scope>NUCLEOTIDE SEQUENCE</scope>
    <source>
        <strain evidence="2">Pddl_001</strain>
    </source>
</reference>
<organism evidence="2 3">
    <name type="scientific">Polyodon spathula</name>
    <name type="common">North American paddlefish</name>
    <name type="synonym">Squalus spathula</name>
    <dbReference type="NCBI Taxonomy" id="7913"/>
    <lineage>
        <taxon>Eukaryota</taxon>
        <taxon>Metazoa</taxon>
        <taxon>Chordata</taxon>
        <taxon>Craniata</taxon>
        <taxon>Vertebrata</taxon>
        <taxon>Euteleostomi</taxon>
        <taxon>Actinopterygii</taxon>
        <taxon>Chondrostei</taxon>
        <taxon>Acipenseriformes</taxon>
        <taxon>Polyodontidae</taxon>
        <taxon>Polyodon</taxon>
    </lineage>
</organism>
<dbReference type="PANTHER" id="PTHR16008">
    <property type="entry name" value="F-BOX ONLY PROTEIN 4"/>
    <property type="match status" value="1"/>
</dbReference>
<comment type="caution">
    <text evidence="2">The sequence shown here is derived from an EMBL/GenBank/DDBJ whole genome shotgun (WGS) entry which is preliminary data.</text>
</comment>
<dbReference type="EMBL" id="JAAWVQ010092044">
    <property type="protein sequence ID" value="MBN3279723.1"/>
    <property type="molecule type" value="Genomic_DNA"/>
</dbReference>
<evidence type="ECO:0000313" key="3">
    <source>
        <dbReference type="Proteomes" id="UP001166093"/>
    </source>
</evidence>
<evidence type="ECO:0000259" key="1">
    <source>
        <dbReference type="PROSITE" id="PS50181"/>
    </source>
</evidence>
<keyword evidence="3" id="KW-1185">Reference proteome</keyword>
<sequence>LQVDMKFYVMSFLSPQDLCKLGSTCQYWHTVVRDPVLWRYFLLRDLPTFIDHNSMPDMEKISQPLGGLDDSTMHDYMTEYLKSCPGCRRRLRPYRRGYAAVTSFLHSLVINTEPRLAMFEPGLEQLELSLVRKMRHSLDVIPVAGFPQRQINGMHDI</sequence>
<dbReference type="Pfam" id="PF12937">
    <property type="entry name" value="F-box-like"/>
    <property type="match status" value="1"/>
</dbReference>
<accession>A0ABS2XZX9</accession>
<dbReference type="InterPro" id="IPR027417">
    <property type="entry name" value="P-loop_NTPase"/>
</dbReference>
<dbReference type="InterPro" id="IPR001810">
    <property type="entry name" value="F-box_dom"/>
</dbReference>
<dbReference type="Gene3D" id="1.20.1280.50">
    <property type="match status" value="1"/>
</dbReference>
<dbReference type="InterPro" id="IPR036047">
    <property type="entry name" value="F-box-like_dom_sf"/>
</dbReference>
<dbReference type="Proteomes" id="UP001166093">
    <property type="component" value="Unassembled WGS sequence"/>
</dbReference>
<dbReference type="Gene3D" id="3.40.50.300">
    <property type="entry name" value="P-loop containing nucleotide triphosphate hydrolases"/>
    <property type="match status" value="1"/>
</dbReference>
<evidence type="ECO:0000313" key="2">
    <source>
        <dbReference type="EMBL" id="MBN3279723.1"/>
    </source>
</evidence>
<feature type="non-terminal residue" evidence="2">
    <location>
        <position position="1"/>
    </location>
</feature>